<organism evidence="2 3">
    <name type="scientific">Roseovarius aestuarii</name>
    <dbReference type="NCBI Taxonomy" id="475083"/>
    <lineage>
        <taxon>Bacteria</taxon>
        <taxon>Pseudomonadati</taxon>
        <taxon>Pseudomonadota</taxon>
        <taxon>Alphaproteobacteria</taxon>
        <taxon>Rhodobacterales</taxon>
        <taxon>Roseobacteraceae</taxon>
        <taxon>Roseovarius</taxon>
    </lineage>
</organism>
<feature type="domain" description="DUF6456" evidence="1">
    <location>
        <begin position="234"/>
        <end position="370"/>
    </location>
</feature>
<dbReference type="AlphaFoldDB" id="A0A1X7BNK4"/>
<accession>A0A1X7BNK4</accession>
<dbReference type="OrthoDB" id="7476630at2"/>
<dbReference type="EMBL" id="FWXB01000002">
    <property type="protein sequence ID" value="SMC11192.1"/>
    <property type="molecule type" value="Genomic_DNA"/>
</dbReference>
<dbReference type="Proteomes" id="UP000193224">
    <property type="component" value="Unassembled WGS sequence"/>
</dbReference>
<dbReference type="InterPro" id="IPR045599">
    <property type="entry name" value="DUF6456"/>
</dbReference>
<keyword evidence="3" id="KW-1185">Reference proteome</keyword>
<evidence type="ECO:0000313" key="3">
    <source>
        <dbReference type="Proteomes" id="UP000193224"/>
    </source>
</evidence>
<reference evidence="2 3" key="1">
    <citation type="submission" date="2017-03" db="EMBL/GenBank/DDBJ databases">
        <authorList>
            <person name="Afonso C.L."/>
            <person name="Miller P.J."/>
            <person name="Scott M.A."/>
            <person name="Spackman E."/>
            <person name="Goraichik I."/>
            <person name="Dimitrov K.M."/>
            <person name="Suarez D.L."/>
            <person name="Swayne D.E."/>
        </authorList>
    </citation>
    <scope>NUCLEOTIDE SEQUENCE [LARGE SCALE GENOMIC DNA]</scope>
    <source>
        <strain evidence="2 3">CECT 7745</strain>
    </source>
</reference>
<dbReference type="RefSeq" id="WP_085799131.1">
    <property type="nucleotide sequence ID" value="NZ_FWXB01000002.1"/>
</dbReference>
<sequence length="379" mass="41918">MGQKVRTEDGLNELPVWLPESAFHYLVHTETGASIRALARDAGCHASTILRQIRSFETRRDDLLIDQALRRLGRKFYGAKNTGSPYTESTMNALHKVEIETEADTLSETRLRQESRRILRNLCETGAVLAVAAEMDKAVVVRETDDGQSVRSGIVDREIAEAMALKDWIACDAPGRIARYHITRAGRAALNAMLTDAENKAMGFNDAQAPFDGAAKPVEMADDADASAERSKRVRYNMAETPLSALARRKDRDGQPFLPNDLVRAGERLREDFELAQMGPRKENNWDKFLTNTERAIAPLDGSARGAEAARARVTGALRELGPGLGDVALRCCCYLEGLERAEKRMGWSARSGKIVLRIALQRLKRHYEELGDAGGLIG</sequence>
<protein>
    <recommendedName>
        <fullName evidence="1">DUF6456 domain-containing protein</fullName>
    </recommendedName>
</protein>
<dbReference type="Pfam" id="PF20057">
    <property type="entry name" value="DUF6456"/>
    <property type="match status" value="1"/>
</dbReference>
<gene>
    <name evidence="2" type="ORF">ROA7745_01003</name>
</gene>
<name>A0A1X7BNK4_9RHOB</name>
<proteinExistence type="predicted"/>
<evidence type="ECO:0000313" key="2">
    <source>
        <dbReference type="EMBL" id="SMC11192.1"/>
    </source>
</evidence>
<evidence type="ECO:0000259" key="1">
    <source>
        <dbReference type="Pfam" id="PF20057"/>
    </source>
</evidence>